<accession>A0ACC6RAG2</accession>
<proteinExistence type="predicted"/>
<reference evidence="1" key="1">
    <citation type="submission" date="2024-01" db="EMBL/GenBank/DDBJ databases">
        <title>The diversity of rhizobia nodulating Mimosa spp. in eleven states of Brazil covering several biomes is determined by host plant, location, and edaphic factors.</title>
        <authorList>
            <person name="Rouws L."/>
            <person name="Barauna A."/>
            <person name="Beukes C."/>
            <person name="De Faria S.M."/>
            <person name="Gross E."/>
            <person name="Dos Reis Junior F.B."/>
            <person name="Simon M."/>
            <person name="Maluk M."/>
            <person name="Odee D.W."/>
            <person name="Kenicer G."/>
            <person name="Young J.P.W."/>
            <person name="Reis V.M."/>
            <person name="Zilli J."/>
            <person name="James E.K."/>
        </authorList>
    </citation>
    <scope>NUCLEOTIDE SEQUENCE</scope>
    <source>
        <strain evidence="1">JPY452</strain>
    </source>
</reference>
<evidence type="ECO:0000313" key="2">
    <source>
        <dbReference type="Proteomes" id="UP001392318"/>
    </source>
</evidence>
<sequence>MVIVLIIVVFVVMASEIARAFMPWMFVTVVIWEIFAIEAIYTKQLICAEKTILSAICNACSGARNKKGRA</sequence>
<comment type="caution">
    <text evidence="1">The sequence shown here is derived from an EMBL/GenBank/DDBJ whole genome shotgun (WGS) entry which is preliminary data.</text>
</comment>
<organism evidence="1 2">
    <name type="scientific">Paraburkholderia unamae</name>
    <dbReference type="NCBI Taxonomy" id="219649"/>
    <lineage>
        <taxon>Bacteria</taxon>
        <taxon>Pseudomonadati</taxon>
        <taxon>Pseudomonadota</taxon>
        <taxon>Betaproteobacteria</taxon>
        <taxon>Burkholderiales</taxon>
        <taxon>Burkholderiaceae</taxon>
        <taxon>Paraburkholderia</taxon>
    </lineage>
</organism>
<dbReference type="EMBL" id="JAYMRU010000001">
    <property type="protein sequence ID" value="MEM5398555.1"/>
    <property type="molecule type" value="Genomic_DNA"/>
</dbReference>
<dbReference type="Proteomes" id="UP001392318">
    <property type="component" value="Unassembled WGS sequence"/>
</dbReference>
<protein>
    <submittedName>
        <fullName evidence="1">Uncharacterized protein</fullName>
    </submittedName>
</protein>
<keyword evidence="2" id="KW-1185">Reference proteome</keyword>
<evidence type="ECO:0000313" key="1">
    <source>
        <dbReference type="EMBL" id="MEM5398555.1"/>
    </source>
</evidence>
<name>A0ACC6RAG2_9BURK</name>
<gene>
    <name evidence="1" type="ORF">VSR83_00455</name>
</gene>